<keyword evidence="2" id="KW-0812">Transmembrane</keyword>
<accession>A0A417YZ17</accession>
<gene>
    <name evidence="4" type="ORF">D1B31_00120</name>
</gene>
<reference evidence="4 5" key="1">
    <citation type="journal article" date="2017" name="Int. J. Syst. Evol. Microbiol.">
        <title>Bacillus notoginsengisoli sp. nov., a novel bacterium isolated from the rhizosphere of Panax notoginseng.</title>
        <authorList>
            <person name="Zhang M.Y."/>
            <person name="Cheng J."/>
            <person name="Cai Y."/>
            <person name="Zhang T.Y."/>
            <person name="Wu Y.Y."/>
            <person name="Manikprabhu D."/>
            <person name="Li W.J."/>
            <person name="Zhang Y.X."/>
        </authorList>
    </citation>
    <scope>NUCLEOTIDE SEQUENCE [LARGE SCALE GENOMIC DNA]</scope>
    <source>
        <strain evidence="4 5">JCM 30743</strain>
    </source>
</reference>
<feature type="coiled-coil region" evidence="1">
    <location>
        <begin position="183"/>
        <end position="264"/>
    </location>
</feature>
<dbReference type="Pfam" id="PF13514">
    <property type="entry name" value="AAA_27"/>
    <property type="match status" value="1"/>
</dbReference>
<keyword evidence="2" id="KW-0472">Membrane</keyword>
<feature type="domain" description="YhaN AAA" evidence="3">
    <location>
        <begin position="1"/>
        <end position="201"/>
    </location>
</feature>
<evidence type="ECO:0000313" key="5">
    <source>
        <dbReference type="Proteomes" id="UP000284416"/>
    </source>
</evidence>
<evidence type="ECO:0000256" key="1">
    <source>
        <dbReference type="SAM" id="Coils"/>
    </source>
</evidence>
<sequence>MKIEELHIYGFGRLENLVMTTIEDFQVFYGENEAGKSTIMAFIHAILFGFPTKQQQELRYEPKGGGRYGGKISVRHPEHGFAIIERIKGKAAGDVTVSLEDGTTGGEDLLKRFLGNFDRSMFQAVFSFNLHGLQNIHHMKNDDLGRFLFSSGTLGTDRLARAETELQKDLDARYKPSGRKPLLNSKLASLRTLEGELKKAAEKNGGYEAFIAERESLLNKIDELKSAIPELADKAARLKEWEKIEELAREEAALEAEIAECKEIDFPVRGIERLESCKQILRPFSSQIESLVGRRKALAEELDSFQINQELLAREPEVNAAADGLHEYEQAANELKQLEDKILLLDEKIVEARTKLYLHLSEDEILAINTDIFTKRQAETAADTRKRIDGLKQQLETAFTEEKASLEQLESELKEAKLKLLTQDERSRLEKAARTGSEAEINLRLEDCRERIAILEKAAKQEADSIKTTRAIGFSAAGVALVLLLFGLLDRVWLMAGIGFLMALVSAAIALRGFKASKSDGQDMELERHRKKEQELETELSSLQSGGSAGAALKLEQDKRERMKVNSLEAMLGQQNLQYEKVLSKFERLEQEEADWRNHVTELCSVLRIGDSIGSYMPVESFQLIEECKNAILEKSRLAGKIHSLQDTLAEFEKTIRSLSEFIQGIPANDVRLACHFAKTALEEEKRKVILHREKKAALEELDYDVQKLEKEKSLHEKELKELFAQAGAGNEEEYYLLGEEARKQDRLRNRLSEVKRELALSRLKGEERAKLLPVRNVAELIEKAAEQLKETENKLEAARSRLTEVRYEIQVLEEGGTYSEILHTFRQAQSDFAEEAKEWAVRMLARELLQRTVNRFRDYHLPKLLEKAGEYLEFLTGGNYMKLFVSPSGTGFLIERADHIRFEAEELSQATTEQVYVSLRLALAETIYGKFSFPLIIDDSFVNFDGERARRMIELLKNMKNRQVLFFTCHEHLLGHFEHGQIYHLGRKPANIRG</sequence>
<keyword evidence="5" id="KW-1185">Reference proteome</keyword>
<dbReference type="PANTHER" id="PTHR41259">
    <property type="entry name" value="DOUBLE-STRAND BREAK REPAIR RAD50 ATPASE, PUTATIVE-RELATED"/>
    <property type="match status" value="1"/>
</dbReference>
<organism evidence="4 5">
    <name type="scientific">Neobacillus notoginsengisoli</name>
    <dbReference type="NCBI Taxonomy" id="1578198"/>
    <lineage>
        <taxon>Bacteria</taxon>
        <taxon>Bacillati</taxon>
        <taxon>Bacillota</taxon>
        <taxon>Bacilli</taxon>
        <taxon>Bacillales</taxon>
        <taxon>Bacillaceae</taxon>
        <taxon>Neobacillus</taxon>
    </lineage>
</organism>
<feature type="coiled-coil region" evidence="1">
    <location>
        <begin position="381"/>
        <end position="465"/>
    </location>
</feature>
<feature type="coiled-coil region" evidence="1">
    <location>
        <begin position="318"/>
        <end position="355"/>
    </location>
</feature>
<feature type="coiled-coil region" evidence="1">
    <location>
        <begin position="682"/>
        <end position="809"/>
    </location>
</feature>
<evidence type="ECO:0000313" key="4">
    <source>
        <dbReference type="EMBL" id="RHW43122.1"/>
    </source>
</evidence>
<keyword evidence="1" id="KW-0175">Coiled coil</keyword>
<evidence type="ECO:0000259" key="3">
    <source>
        <dbReference type="Pfam" id="PF13514"/>
    </source>
</evidence>
<evidence type="ECO:0000256" key="2">
    <source>
        <dbReference type="SAM" id="Phobius"/>
    </source>
</evidence>
<dbReference type="Gene3D" id="3.40.50.300">
    <property type="entry name" value="P-loop containing nucleotide triphosphate hydrolases"/>
    <property type="match status" value="2"/>
</dbReference>
<dbReference type="InterPro" id="IPR027417">
    <property type="entry name" value="P-loop_NTPase"/>
</dbReference>
<dbReference type="InterPro" id="IPR038734">
    <property type="entry name" value="YhaN_AAA"/>
</dbReference>
<name>A0A417YZ17_9BACI</name>
<dbReference type="PANTHER" id="PTHR41259:SF1">
    <property type="entry name" value="DOUBLE-STRAND BREAK REPAIR RAD50 ATPASE, PUTATIVE-RELATED"/>
    <property type="match status" value="1"/>
</dbReference>
<dbReference type="Proteomes" id="UP000284416">
    <property type="component" value="Unassembled WGS sequence"/>
</dbReference>
<dbReference type="OrthoDB" id="9764467at2"/>
<keyword evidence="2" id="KW-1133">Transmembrane helix</keyword>
<dbReference type="RefSeq" id="WP_118918730.1">
    <property type="nucleotide sequence ID" value="NZ_QWEG01000001.1"/>
</dbReference>
<dbReference type="SUPFAM" id="SSF52540">
    <property type="entry name" value="P-loop containing nucleoside triphosphate hydrolases"/>
    <property type="match status" value="1"/>
</dbReference>
<proteinExistence type="predicted"/>
<dbReference type="EMBL" id="QWEG01000001">
    <property type="protein sequence ID" value="RHW43122.1"/>
    <property type="molecule type" value="Genomic_DNA"/>
</dbReference>
<protein>
    <recommendedName>
        <fullName evidence="3">YhaN AAA domain-containing protein</fullName>
    </recommendedName>
</protein>
<dbReference type="AlphaFoldDB" id="A0A417YZ17"/>
<comment type="caution">
    <text evidence="4">The sequence shown here is derived from an EMBL/GenBank/DDBJ whole genome shotgun (WGS) entry which is preliminary data.</text>
</comment>
<feature type="transmembrane region" description="Helical" evidence="2">
    <location>
        <begin position="495"/>
        <end position="514"/>
    </location>
</feature>
<feature type="transmembrane region" description="Helical" evidence="2">
    <location>
        <begin position="471"/>
        <end position="489"/>
    </location>
</feature>